<feature type="region of interest" description="Disordered" evidence="8">
    <location>
        <begin position="1"/>
        <end position="28"/>
    </location>
</feature>
<dbReference type="Pfam" id="PF10601">
    <property type="entry name" value="zf-LITAF-like"/>
    <property type="match status" value="2"/>
</dbReference>
<evidence type="ECO:0000256" key="2">
    <source>
        <dbReference type="ARBA" id="ARBA00004481"/>
    </source>
</evidence>
<dbReference type="PROSITE" id="PS51837">
    <property type="entry name" value="LITAF"/>
    <property type="match status" value="2"/>
</dbReference>
<evidence type="ECO:0000313" key="11">
    <source>
        <dbReference type="Proteomes" id="UP000648187"/>
    </source>
</evidence>
<dbReference type="GO" id="GO:0005765">
    <property type="term" value="C:lysosomal membrane"/>
    <property type="evidence" value="ECO:0007669"/>
    <property type="project" value="UniProtKB-SubCell"/>
</dbReference>
<evidence type="ECO:0000256" key="7">
    <source>
        <dbReference type="ARBA" id="ARBA00023136"/>
    </source>
</evidence>
<keyword evidence="6" id="KW-0862">Zinc</keyword>
<reference evidence="10" key="1">
    <citation type="submission" date="2020-08" db="EMBL/GenBank/DDBJ databases">
        <title>Spodoptera exigua strain:BAW_Kor-Di-RS1 Genome sequencing and assembly.</title>
        <authorList>
            <person name="Kim J."/>
            <person name="Nam H.Y."/>
            <person name="Kwon M."/>
            <person name="Choi J.H."/>
            <person name="Cho S.R."/>
            <person name="Kim G.-H."/>
        </authorList>
    </citation>
    <scope>NUCLEOTIDE SEQUENCE</scope>
    <source>
        <strain evidence="10">BAW_Kor-Di-RS1</strain>
        <tissue evidence="10">Whole-body</tissue>
    </source>
</reference>
<comment type="caution">
    <text evidence="10">The sequence shown here is derived from an EMBL/GenBank/DDBJ whole genome shotgun (WGS) entry which is preliminary data.</text>
</comment>
<keyword evidence="5" id="KW-0479">Metal-binding</keyword>
<evidence type="ECO:0000256" key="8">
    <source>
        <dbReference type="SAM" id="MobiDB-lite"/>
    </source>
</evidence>
<dbReference type="InterPro" id="IPR037519">
    <property type="entry name" value="LITAF_fam"/>
</dbReference>
<feature type="domain" description="LITAF" evidence="9">
    <location>
        <begin position="33"/>
        <end position="116"/>
    </location>
</feature>
<comment type="similarity">
    <text evidence="4">Belongs to the CDIP1/LITAF family.</text>
</comment>
<dbReference type="AlphaFoldDB" id="A0A835L0Y5"/>
<gene>
    <name evidence="10" type="ORF">HW555_012182</name>
</gene>
<dbReference type="GO" id="GO:0031902">
    <property type="term" value="C:late endosome membrane"/>
    <property type="evidence" value="ECO:0007669"/>
    <property type="project" value="UniProtKB-SubCell"/>
</dbReference>
<evidence type="ECO:0000256" key="4">
    <source>
        <dbReference type="ARBA" id="ARBA00005975"/>
    </source>
</evidence>
<protein>
    <recommendedName>
        <fullName evidence="9">LITAF domain-containing protein</fullName>
    </recommendedName>
</protein>
<dbReference type="EMBL" id="JACKWZ010000418">
    <property type="protein sequence ID" value="KAF9407969.1"/>
    <property type="molecule type" value="Genomic_DNA"/>
</dbReference>
<evidence type="ECO:0000256" key="5">
    <source>
        <dbReference type="ARBA" id="ARBA00022723"/>
    </source>
</evidence>
<dbReference type="GO" id="GO:0008270">
    <property type="term" value="F:zinc ion binding"/>
    <property type="evidence" value="ECO:0007669"/>
    <property type="project" value="TreeGrafter"/>
</dbReference>
<evidence type="ECO:0000256" key="1">
    <source>
        <dbReference type="ARBA" id="ARBA00004414"/>
    </source>
</evidence>
<organism evidence="10 11">
    <name type="scientific">Spodoptera exigua</name>
    <name type="common">Beet armyworm</name>
    <name type="synonym">Noctua fulgens</name>
    <dbReference type="NCBI Taxonomy" id="7107"/>
    <lineage>
        <taxon>Eukaryota</taxon>
        <taxon>Metazoa</taxon>
        <taxon>Ecdysozoa</taxon>
        <taxon>Arthropoda</taxon>
        <taxon>Hexapoda</taxon>
        <taxon>Insecta</taxon>
        <taxon>Pterygota</taxon>
        <taxon>Neoptera</taxon>
        <taxon>Endopterygota</taxon>
        <taxon>Lepidoptera</taxon>
        <taxon>Glossata</taxon>
        <taxon>Ditrysia</taxon>
        <taxon>Noctuoidea</taxon>
        <taxon>Noctuidae</taxon>
        <taxon>Amphipyrinae</taxon>
        <taxon>Spodoptera</taxon>
    </lineage>
</organism>
<evidence type="ECO:0000313" key="10">
    <source>
        <dbReference type="EMBL" id="KAF9407969.1"/>
    </source>
</evidence>
<proteinExistence type="inferred from homology"/>
<keyword evidence="7" id="KW-0472">Membrane</keyword>
<dbReference type="PANTHER" id="PTHR23292">
    <property type="entry name" value="LIPOPOLYSACCHARIDE-INDUCED TUMOR NECROSIS FACTOR-ALPHA FACTOR"/>
    <property type="match status" value="1"/>
</dbReference>
<dbReference type="PANTHER" id="PTHR23292:SF14">
    <property type="entry name" value="FI16615P1-RELATED"/>
    <property type="match status" value="1"/>
</dbReference>
<name>A0A835L0Y5_SPOEX</name>
<dbReference type="InterPro" id="IPR006629">
    <property type="entry name" value="LITAF"/>
</dbReference>
<evidence type="ECO:0000256" key="6">
    <source>
        <dbReference type="ARBA" id="ARBA00022833"/>
    </source>
</evidence>
<comment type="subcellular location">
    <subcellularLocation>
        <location evidence="2">Endosome membrane</location>
        <topology evidence="2">Peripheral membrane protein</topology>
    </subcellularLocation>
    <subcellularLocation>
        <location evidence="1">Late endosome membrane</location>
    </subcellularLocation>
    <subcellularLocation>
        <location evidence="3">Lysosome membrane</location>
        <topology evidence="3">Peripheral membrane protein</topology>
        <orientation evidence="3">Cytoplasmic side</orientation>
    </subcellularLocation>
</comment>
<feature type="domain" description="LITAF" evidence="9">
    <location>
        <begin position="151"/>
        <end position="237"/>
    </location>
</feature>
<keyword evidence="11" id="KW-1185">Reference proteome</keyword>
<evidence type="ECO:0000259" key="9">
    <source>
        <dbReference type="PROSITE" id="PS51837"/>
    </source>
</evidence>
<evidence type="ECO:0000256" key="3">
    <source>
        <dbReference type="ARBA" id="ARBA00004630"/>
    </source>
</evidence>
<dbReference type="SMART" id="SM00714">
    <property type="entry name" value="LITAF"/>
    <property type="match status" value="2"/>
</dbReference>
<dbReference type="Proteomes" id="UP000648187">
    <property type="component" value="Unassembled WGS sequence"/>
</dbReference>
<sequence length="237" mass="25586">MSSDEIPQKGQPPPYDNGAEPSRAGVTYQGGQPQVVVPVVVSHPMGPKPTPFTCPSCNQQIVTRVEHKSTTKTHLFAILLCIICCPCVCVPYCVDSCQNADHYCPNCSAYIGTKGQGMPPPYTDTPQPPPTAPLYPPLQPGGIELQQQHQQQPPTVIPVLVGTRPMGPKATTLTCPSCNAEITTRVQHMSSTKTHLFALGLCLLFWPCACLPYCIDSCQNADHYCPNCNAFLGSYSN</sequence>
<accession>A0A835L0Y5</accession>